<evidence type="ECO:0000313" key="2">
    <source>
        <dbReference type="Proteomes" id="UP000319267"/>
    </source>
</evidence>
<dbReference type="AlphaFoldDB" id="A0A521BU08"/>
<dbReference type="EMBL" id="FXTQ01000001">
    <property type="protein sequence ID" value="SMO49960.1"/>
    <property type="molecule type" value="Genomic_DNA"/>
</dbReference>
<protein>
    <submittedName>
        <fullName evidence="1">Uncharacterized protein</fullName>
    </submittedName>
</protein>
<reference evidence="1 2" key="1">
    <citation type="submission" date="2017-05" db="EMBL/GenBank/DDBJ databases">
        <authorList>
            <person name="Varghese N."/>
            <person name="Submissions S."/>
        </authorList>
    </citation>
    <scope>NUCLEOTIDE SEQUENCE [LARGE SCALE GENOMIC DNA]</scope>
    <source>
        <strain evidence="1 2">DSM 29982</strain>
    </source>
</reference>
<evidence type="ECO:0000313" key="1">
    <source>
        <dbReference type="EMBL" id="SMO49960.1"/>
    </source>
</evidence>
<sequence length="617" mass="71807">MFEENYRMSLNYKILFFILLCFCLQSGYAQVDKSKKEPKKEKDTTEIYTKIRNYSKKNKFTQTMHKLFFKSKKPKKRDELLVPIDSTNYEGKIIRKINIITLDPFGHSVADTTQMPRNWGERMGNRLHLKTKKFAIYNLLLFKKNTPYNTYKVLESERLIRAQRYVTAVRFSNQSVGQASDSVDITIRVLDSWSTIPRFSISSSQMSIGFKEKDFFGTGQQLEYRFTNRFDDGRNANEATYTVPNIKNTYIGTVFHYNMDLDNNYIKSINIKRDFYSPLTKWAGGFYIDESFRKDTLQAPDLTFASQPKKYTSQDLWAGYAFKMHEDQNKSITNLITTARFLNVNYSETPSEIYDPDHFYSSEKLILSGIGLNTRRFIKDSYIFRNGQTEDVPIGRIYGVTFGYQYKNTFWRPYVGAQFSFGNYYRLGFLSMNFEAGTFFHQSKTYQTSFLFESNYFTKLYSIGNWKIRQFVNPKVVIGINRDDIIGDQLNINEENGLAGFNSYLYGTSKAILSLQTQTYSPHSLLGFRLNPFFNYSIAVLGSPEMAMTKSKPYSKLTVGLLISNDYLVFSSFQLSLSYYPSIPQQGDNVFKTNTFETTDYGLQSFELAKPRVVNYK</sequence>
<gene>
    <name evidence="1" type="ORF">SAMN06265220_1011328</name>
</gene>
<proteinExistence type="predicted"/>
<dbReference type="Proteomes" id="UP000319267">
    <property type="component" value="Unassembled WGS sequence"/>
</dbReference>
<name>A0A521BU08_9FLAO</name>
<accession>A0A521BU08</accession>
<dbReference type="Gene3D" id="3.10.20.310">
    <property type="entry name" value="membrane protein fhac"/>
    <property type="match status" value="1"/>
</dbReference>
<organism evidence="1 2">
    <name type="scientific">Flavobacterium nitrogenifigens</name>
    <dbReference type="NCBI Taxonomy" id="1617283"/>
    <lineage>
        <taxon>Bacteria</taxon>
        <taxon>Pseudomonadati</taxon>
        <taxon>Bacteroidota</taxon>
        <taxon>Flavobacteriia</taxon>
        <taxon>Flavobacteriales</taxon>
        <taxon>Flavobacteriaceae</taxon>
        <taxon>Flavobacterium</taxon>
    </lineage>
</organism>
<keyword evidence="2" id="KW-1185">Reference proteome</keyword>